<dbReference type="HOGENOM" id="CLU_125329_0_0_9"/>
<evidence type="ECO:0000313" key="2">
    <source>
        <dbReference type="EMBL" id="AJD90863.1"/>
    </source>
</evidence>
<keyword evidence="3" id="KW-1185">Reference proteome</keyword>
<sequence>MANRVEDHLTPGLYEEFLHERFVQLATVDAQSGGTNVASLSWVHAKDESTLLFAVDHRSRIIQNIEKQPLCSLSIIAGGSTYSISGNAHVVGQSSADVPVGLSIIRLDIDEVRDVMFYGAKIVTEPAFAKTYDEQAARNLDEQVMEELKKH</sequence>
<dbReference type="KEGG" id="jeo:JMA_15460"/>
<gene>
    <name evidence="2" type="ORF">JMA_15460</name>
</gene>
<dbReference type="EMBL" id="CP009416">
    <property type="protein sequence ID" value="AJD90863.1"/>
    <property type="molecule type" value="Genomic_DNA"/>
</dbReference>
<dbReference type="InterPro" id="IPR011576">
    <property type="entry name" value="Pyridox_Oxase_N"/>
</dbReference>
<protein>
    <recommendedName>
        <fullName evidence="1">Pyridoxamine 5'-phosphate oxidase N-terminal domain-containing protein</fullName>
    </recommendedName>
</protein>
<feature type="domain" description="Pyridoxamine 5'-phosphate oxidase N-terminal" evidence="1">
    <location>
        <begin position="15"/>
        <end position="94"/>
    </location>
</feature>
<evidence type="ECO:0000313" key="3">
    <source>
        <dbReference type="Proteomes" id="UP000031449"/>
    </source>
</evidence>
<dbReference type="Pfam" id="PF01243">
    <property type="entry name" value="PNPOx_N"/>
    <property type="match status" value="1"/>
</dbReference>
<evidence type="ECO:0000259" key="1">
    <source>
        <dbReference type="Pfam" id="PF01243"/>
    </source>
</evidence>
<dbReference type="Proteomes" id="UP000031449">
    <property type="component" value="Chromosome"/>
</dbReference>
<reference evidence="2 3" key="1">
    <citation type="submission" date="2014-08" db="EMBL/GenBank/DDBJ databases">
        <title>Complete genome of a marine bacteria Jeotgalibacillus malaysiensis.</title>
        <authorList>
            <person name="Yaakop A.S."/>
            <person name="Chan K.-G."/>
            <person name="Goh K.M."/>
        </authorList>
    </citation>
    <scope>NUCLEOTIDE SEQUENCE [LARGE SCALE GENOMIC DNA]</scope>
    <source>
        <strain evidence="2 3">D5</strain>
    </source>
</reference>
<dbReference type="SUPFAM" id="SSF50475">
    <property type="entry name" value="FMN-binding split barrel"/>
    <property type="match status" value="1"/>
</dbReference>
<dbReference type="STRING" id="1508404.JMA_15460"/>
<dbReference type="OrthoDB" id="2381603at2"/>
<dbReference type="Gene3D" id="2.30.110.10">
    <property type="entry name" value="Electron Transport, Fmn-binding Protein, Chain A"/>
    <property type="match status" value="1"/>
</dbReference>
<proteinExistence type="predicted"/>
<name>A0A0B5AQS5_9BACL</name>
<dbReference type="AlphaFoldDB" id="A0A0B5AQS5"/>
<accession>A0A0B5AQS5</accession>
<organism evidence="2 3">
    <name type="scientific">Jeotgalibacillus malaysiensis</name>
    <dbReference type="NCBI Taxonomy" id="1508404"/>
    <lineage>
        <taxon>Bacteria</taxon>
        <taxon>Bacillati</taxon>
        <taxon>Bacillota</taxon>
        <taxon>Bacilli</taxon>
        <taxon>Bacillales</taxon>
        <taxon>Caryophanaceae</taxon>
        <taxon>Jeotgalibacillus</taxon>
    </lineage>
</organism>
<dbReference type="InterPro" id="IPR012349">
    <property type="entry name" value="Split_barrel_FMN-bd"/>
</dbReference>
<dbReference type="BioCyc" id="JESP1508404:G14D9-10801-MONOMER"/>
<dbReference type="NCBIfam" id="NF005232">
    <property type="entry name" value="PRK06733.1"/>
    <property type="match status" value="1"/>
</dbReference>